<dbReference type="InterPro" id="IPR029045">
    <property type="entry name" value="ClpP/crotonase-like_dom_sf"/>
</dbReference>
<evidence type="ECO:0000256" key="1">
    <source>
        <dbReference type="ARBA" id="ARBA00005254"/>
    </source>
</evidence>
<dbReference type="PROSITE" id="PS00166">
    <property type="entry name" value="ENOYL_COA_HYDRATASE"/>
    <property type="match status" value="1"/>
</dbReference>
<dbReference type="EMBL" id="SDPQ02000004">
    <property type="protein sequence ID" value="KAA1394287.1"/>
    <property type="molecule type" value="Genomic_DNA"/>
</dbReference>
<dbReference type="CDD" id="cd06558">
    <property type="entry name" value="crotonase-like"/>
    <property type="match status" value="1"/>
</dbReference>
<evidence type="ECO:0000256" key="4">
    <source>
        <dbReference type="RuleBase" id="RU003707"/>
    </source>
</evidence>
<dbReference type="Gene3D" id="1.10.12.10">
    <property type="entry name" value="Lyase 2-enoyl-coa Hydratase, Chain A, domain 2"/>
    <property type="match status" value="1"/>
</dbReference>
<evidence type="ECO:0000256" key="3">
    <source>
        <dbReference type="ARBA" id="ARBA00023239"/>
    </source>
</evidence>
<comment type="caution">
    <text evidence="5">The sequence shown here is derived from an EMBL/GenBank/DDBJ whole genome shotgun (WGS) entry which is preliminary data.</text>
</comment>
<dbReference type="Gene3D" id="3.90.226.10">
    <property type="entry name" value="2-enoyl-CoA Hydratase, Chain A, domain 1"/>
    <property type="match status" value="1"/>
</dbReference>
<dbReference type="Pfam" id="PF00378">
    <property type="entry name" value="ECH_1"/>
    <property type="match status" value="1"/>
</dbReference>
<protein>
    <submittedName>
        <fullName evidence="5">Crotonase/enoyl-CoA hydratase family protein</fullName>
    </submittedName>
</protein>
<dbReference type="PANTHER" id="PTHR11941">
    <property type="entry name" value="ENOYL-COA HYDRATASE-RELATED"/>
    <property type="match status" value="1"/>
</dbReference>
<dbReference type="NCBIfam" id="NF006100">
    <property type="entry name" value="PRK08252.1"/>
    <property type="match status" value="1"/>
</dbReference>
<dbReference type="InterPro" id="IPR014748">
    <property type="entry name" value="Enoyl-CoA_hydra_C"/>
</dbReference>
<evidence type="ECO:0000256" key="2">
    <source>
        <dbReference type="ARBA" id="ARBA00023098"/>
    </source>
</evidence>
<dbReference type="Proteomes" id="UP000380867">
    <property type="component" value="Unassembled WGS sequence"/>
</dbReference>
<dbReference type="AlphaFoldDB" id="A0A5M4F934"/>
<name>A0A5M4F934_9ACTN</name>
<proteinExistence type="inferred from homology"/>
<keyword evidence="2" id="KW-0443">Lipid metabolism</keyword>
<dbReference type="GO" id="GO:0016829">
    <property type="term" value="F:lyase activity"/>
    <property type="evidence" value="ECO:0007669"/>
    <property type="project" value="UniProtKB-KW"/>
</dbReference>
<dbReference type="InterPro" id="IPR001753">
    <property type="entry name" value="Enoyl-CoA_hydra/iso"/>
</dbReference>
<comment type="similarity">
    <text evidence="1 4">Belongs to the enoyl-CoA hydratase/isomerase family.</text>
</comment>
<sequence length="254" mass="26353">MPVTTIEKADGVAVLTMNRPESRNAINVELSQAIADALDDIEADASVTVTVLAGAGGTFCAGLDLKAFAEGEWPEIPGRGLAGLTEWEERTKPIIAAVEGWALAGGFELALSCDLIVAASDSRFGLPEVKRGLVAAGGGLLRLPRTLPYQLAMELALTGNPLTADRAYHHGMVNAVAEPGGATAAAVELARVIAANGPLGLAASRTIINHVTGWTDAEEFAWQLAITQPVFDSADAIEGATAFAEKRAPRWTGA</sequence>
<gene>
    <name evidence="5" type="ORF">ESP70_018975</name>
</gene>
<keyword evidence="6" id="KW-1185">Reference proteome</keyword>
<dbReference type="SUPFAM" id="SSF52096">
    <property type="entry name" value="ClpP/crotonase"/>
    <property type="match status" value="1"/>
</dbReference>
<keyword evidence="3" id="KW-0456">Lyase</keyword>
<dbReference type="InterPro" id="IPR018376">
    <property type="entry name" value="Enoyl-CoA_hyd/isom_CS"/>
</dbReference>
<evidence type="ECO:0000313" key="5">
    <source>
        <dbReference type="EMBL" id="KAA1394287.1"/>
    </source>
</evidence>
<evidence type="ECO:0000313" key="6">
    <source>
        <dbReference type="Proteomes" id="UP000380867"/>
    </source>
</evidence>
<reference evidence="5" key="1">
    <citation type="submission" date="2019-09" db="EMBL/GenBank/DDBJ databases">
        <authorList>
            <person name="Li J."/>
        </authorList>
    </citation>
    <scope>NUCLEOTIDE SEQUENCE [LARGE SCALE GENOMIC DNA]</scope>
    <source>
        <strain evidence="5">JCM 14732</strain>
    </source>
</reference>
<dbReference type="RefSeq" id="WP_149690897.1">
    <property type="nucleotide sequence ID" value="NZ_SDPQ02000004.1"/>
</dbReference>
<organism evidence="5 6">
    <name type="scientific">Aeromicrobium ginsengisoli</name>
    <dbReference type="NCBI Taxonomy" id="363867"/>
    <lineage>
        <taxon>Bacteria</taxon>
        <taxon>Bacillati</taxon>
        <taxon>Actinomycetota</taxon>
        <taxon>Actinomycetes</taxon>
        <taxon>Propionibacteriales</taxon>
        <taxon>Nocardioidaceae</taxon>
        <taxon>Aeromicrobium</taxon>
    </lineage>
</organism>
<accession>A0A5M4F934</accession>
<dbReference type="GO" id="GO:0006635">
    <property type="term" value="P:fatty acid beta-oxidation"/>
    <property type="evidence" value="ECO:0007669"/>
    <property type="project" value="TreeGrafter"/>
</dbReference>
<dbReference type="PANTHER" id="PTHR11941:SF169">
    <property type="entry name" value="(7AS)-7A-METHYL-1,5-DIOXO-2,3,5,6,7,7A-HEXAHYDRO-1H-INDENE-CARBOXYL-COA HYDROLASE"/>
    <property type="match status" value="1"/>
</dbReference>
<dbReference type="OrthoDB" id="4470569at2"/>